<organism evidence="1 2">
    <name type="scientific">Heterorhabditis bacteriophora</name>
    <name type="common">Entomopathogenic nematode worm</name>
    <dbReference type="NCBI Taxonomy" id="37862"/>
    <lineage>
        <taxon>Eukaryota</taxon>
        <taxon>Metazoa</taxon>
        <taxon>Ecdysozoa</taxon>
        <taxon>Nematoda</taxon>
        <taxon>Chromadorea</taxon>
        <taxon>Rhabditida</taxon>
        <taxon>Rhabditina</taxon>
        <taxon>Rhabditomorpha</taxon>
        <taxon>Strongyloidea</taxon>
        <taxon>Heterorhabditidae</taxon>
        <taxon>Heterorhabditis</taxon>
    </lineage>
</organism>
<name>A0A1I7WJD2_HETBA</name>
<dbReference type="Proteomes" id="UP000095283">
    <property type="component" value="Unplaced"/>
</dbReference>
<evidence type="ECO:0000313" key="1">
    <source>
        <dbReference type="Proteomes" id="UP000095283"/>
    </source>
</evidence>
<evidence type="ECO:0000313" key="2">
    <source>
        <dbReference type="WBParaSite" id="Hba_05123"/>
    </source>
</evidence>
<protein>
    <submittedName>
        <fullName evidence="2">Spiroplasma plectrovirus-related protein</fullName>
    </submittedName>
</protein>
<keyword evidence="1" id="KW-1185">Reference proteome</keyword>
<dbReference type="WBParaSite" id="Hba_05123">
    <property type="protein sequence ID" value="Hba_05123"/>
    <property type="gene ID" value="Hba_05123"/>
</dbReference>
<accession>A0A1I7WJD2</accession>
<sequence>MTIVNTLKCIINYSKSYNLKQVENNYGVGFYAFSSVVESVRTFITMIPNSNKMRFIYACIFKTKYVHTKAIMSNVLKNYIATNQYRVRFLSQLTILPFFNNFGLKMPYIRWVQVLVIYFSALAQLFKT</sequence>
<reference evidence="2" key="1">
    <citation type="submission" date="2016-11" db="UniProtKB">
        <authorList>
            <consortium name="WormBaseParasite"/>
        </authorList>
    </citation>
    <scope>IDENTIFICATION</scope>
</reference>
<dbReference type="AlphaFoldDB" id="A0A1I7WJD2"/>
<proteinExistence type="predicted"/>